<accession>A0AAN6JHW6</accession>
<evidence type="ECO:0000313" key="4">
    <source>
        <dbReference type="Proteomes" id="UP001176521"/>
    </source>
</evidence>
<dbReference type="PANTHER" id="PTHR31912">
    <property type="entry name" value="IP13529P"/>
    <property type="match status" value="1"/>
</dbReference>
<dbReference type="AlphaFoldDB" id="A0AAN6JHW6"/>
<protein>
    <submittedName>
        <fullName evidence="3">Uncharacterized protein</fullName>
    </submittedName>
</protein>
<feature type="non-terminal residue" evidence="3">
    <location>
        <position position="1"/>
    </location>
</feature>
<keyword evidence="1" id="KW-0175">Coiled coil</keyword>
<name>A0AAN6JHW6_9BASI</name>
<keyword evidence="4" id="KW-1185">Reference proteome</keyword>
<proteinExistence type="predicted"/>
<reference evidence="3" key="1">
    <citation type="journal article" date="2023" name="PhytoFront">
        <title>Draft Genome Resources of Seven Strains of Tilletia horrida, Causal Agent of Kernel Smut of Rice.</title>
        <authorList>
            <person name="Khanal S."/>
            <person name="Antony Babu S."/>
            <person name="Zhou X.G."/>
        </authorList>
    </citation>
    <scope>NUCLEOTIDE SEQUENCE</scope>
    <source>
        <strain evidence="3">TX3</strain>
    </source>
</reference>
<dbReference type="Proteomes" id="UP001176521">
    <property type="component" value="Unassembled WGS sequence"/>
</dbReference>
<dbReference type="PANTHER" id="PTHR31912:SF34">
    <property type="entry name" value="NOTOCHORD-RELATED PROTEIN"/>
    <property type="match status" value="1"/>
</dbReference>
<feature type="compositionally biased region" description="Polar residues" evidence="2">
    <location>
        <begin position="907"/>
        <end position="917"/>
    </location>
</feature>
<sequence>FEPSLQLPVELLHVLLLGLAKYLWRATVQALSPSAKLELAARLTDANIDGLGLDGQLRGGYLVRHAQSLNGKDFRALLMVVPSVLPTLMDAEVDEEGLESLANAWLSSARLAAALYVDSVPRQAVQEFENYIERCINAVYWSCAQAIPLLLVSKPKLHLLLHTPEHFNAFGPLGHASAERFEAFNAIIRSAAIHSNRLRPSRDIANRLLAQQDIRLVLGGGLLHNQSSAGQSLRVLLASPAGKVLQEMYGLRSRKMQSVPGAIKKKRNQRLETIDGTVYRQVQSVTLFGTSDVVTEDSAVLSHTVAQRVEDGEQLHTRLYLVESVLASSVPNGRRMLRALPLWPRPGSTEQGARIQSALGQDEERMLINLEDVVAVINIQHDCAAASCRLRNTALTATQKRSHPGDDLKVEHTELGLYTASLTQLRSSYTMWSYINPEAQHSAKEIARVVVKARSDSKKSKVAPQSSSTLFNHDRVCIMADSAIASTLRSLVDDSNDAEAGQADEQDETLVADDVEFTSPHASTFIANHPLSRKAQQTLDAMIRAFESQMPASDLESSQNSANSFAPLHIIYGFGLMLAGSANNSQAAELAELKNEVKDLKTSVQALTSKEASTFNTKAVFDLAAKIFFSGFITDYAAGNGSTNMEKAGMIYLRKRPGLLGSNGKTIMMSNNSTAWKAVKAAFHQKFTNLRNHVKSRLPLVLGAVNEDDSRNAYETLQEWVKNYGIDITERRVYRVVLLRAMALKELKKTKGDAKLPDNWWTLVSSITSKLLQDSLEDDDTRTAVVQSMERMVQADKAKFGAFEIVQDEAMLKAERELDACVLEAQGFGDKQAQSLPLGGQRQAQPSSSAGQRQAQPSSSASSSAAAAAAAGSSSSTSARPAPRPVRRSAATSSASARVPSSSATSGASAMRTSSSTRDGKNAHQPSNRKARAAANGTDGGGVPSSAVQSRSKHTHGPRQIGSQRENESLHQEHGQQEGSERIARGTSGNSGSGLPSKRAASTLVDEEAEGSRSRRRFSTPDDDDDEREVEKSPLIATRTKKGTPVFDNEQDDDEEEDNEDEDDDNEFNFGPDDDAEEDYGLDDLSNALAGGDHGL</sequence>
<organism evidence="3 4">
    <name type="scientific">Tilletia horrida</name>
    <dbReference type="NCBI Taxonomy" id="155126"/>
    <lineage>
        <taxon>Eukaryota</taxon>
        <taxon>Fungi</taxon>
        <taxon>Dikarya</taxon>
        <taxon>Basidiomycota</taxon>
        <taxon>Ustilaginomycotina</taxon>
        <taxon>Exobasidiomycetes</taxon>
        <taxon>Tilletiales</taxon>
        <taxon>Tilletiaceae</taxon>
        <taxon>Tilletia</taxon>
    </lineage>
</organism>
<feature type="compositionally biased region" description="Acidic residues" evidence="2">
    <location>
        <begin position="1049"/>
        <end position="1082"/>
    </location>
</feature>
<evidence type="ECO:0000256" key="1">
    <source>
        <dbReference type="SAM" id="Coils"/>
    </source>
</evidence>
<gene>
    <name evidence="3" type="ORF">OC842_006208</name>
</gene>
<evidence type="ECO:0000256" key="2">
    <source>
        <dbReference type="SAM" id="MobiDB-lite"/>
    </source>
</evidence>
<evidence type="ECO:0000313" key="3">
    <source>
        <dbReference type="EMBL" id="KAK0523274.1"/>
    </source>
</evidence>
<feature type="coiled-coil region" evidence="1">
    <location>
        <begin position="583"/>
        <end position="610"/>
    </location>
</feature>
<feature type="compositionally biased region" description="Low complexity" evidence="2">
    <location>
        <begin position="888"/>
        <end position="906"/>
    </location>
</feature>
<feature type="compositionally biased region" description="Low complexity" evidence="2">
    <location>
        <begin position="841"/>
        <end position="881"/>
    </location>
</feature>
<dbReference type="EMBL" id="JAPDMQ010000526">
    <property type="protein sequence ID" value="KAK0523274.1"/>
    <property type="molecule type" value="Genomic_DNA"/>
</dbReference>
<comment type="caution">
    <text evidence="3">The sequence shown here is derived from an EMBL/GenBank/DDBJ whole genome shotgun (WGS) entry which is preliminary data.</text>
</comment>
<feature type="region of interest" description="Disordered" evidence="2">
    <location>
        <begin position="833"/>
        <end position="1096"/>
    </location>
</feature>
<feature type="compositionally biased region" description="Basic and acidic residues" evidence="2">
    <location>
        <begin position="965"/>
        <end position="984"/>
    </location>
</feature>